<evidence type="ECO:0000256" key="4">
    <source>
        <dbReference type="ARBA" id="ARBA00022618"/>
    </source>
</evidence>
<dbReference type="GO" id="GO:0051301">
    <property type="term" value="P:cell division"/>
    <property type="evidence" value="ECO:0007669"/>
    <property type="project" value="UniProtKB-KW"/>
</dbReference>
<comment type="similarity">
    <text evidence="16">Belongs to the SEDS family. FtsW subfamily.</text>
</comment>
<comment type="pathway">
    <text evidence="2">Cell wall biogenesis; peptidoglycan biosynthesis.</text>
</comment>
<evidence type="ECO:0000256" key="14">
    <source>
        <dbReference type="ARBA" id="ARBA00032370"/>
    </source>
</evidence>
<dbReference type="InterPro" id="IPR018365">
    <property type="entry name" value="Cell_cycle_FtsW-rel_CS"/>
</dbReference>
<comment type="catalytic activity">
    <reaction evidence="20">
        <text>[GlcNAc-(1-&gt;4)-Mur2Ac(oyl-L-Ala-gamma-D-Glu-L-Lys-D-Ala-D-Ala)](n)-di-trans,octa-cis-undecaprenyl diphosphate + beta-D-GlcNAc-(1-&gt;4)-Mur2Ac(oyl-L-Ala-gamma-D-Glu-L-Lys-D-Ala-D-Ala)-di-trans,octa-cis-undecaprenyl diphosphate = [GlcNAc-(1-&gt;4)-Mur2Ac(oyl-L-Ala-gamma-D-Glu-L-Lys-D-Ala-D-Ala)](n+1)-di-trans,octa-cis-undecaprenyl diphosphate + di-trans,octa-cis-undecaprenyl diphosphate + H(+)</text>
        <dbReference type="Rhea" id="RHEA:23708"/>
        <dbReference type="Rhea" id="RHEA-COMP:9602"/>
        <dbReference type="Rhea" id="RHEA-COMP:9603"/>
        <dbReference type="ChEBI" id="CHEBI:15378"/>
        <dbReference type="ChEBI" id="CHEBI:58405"/>
        <dbReference type="ChEBI" id="CHEBI:60033"/>
        <dbReference type="ChEBI" id="CHEBI:78435"/>
        <dbReference type="EC" id="2.4.99.28"/>
    </reaction>
</comment>
<name>A0A852WHE4_9MICO</name>
<keyword evidence="7 23" id="KW-0812">Transmembrane</keyword>
<evidence type="ECO:0000256" key="7">
    <source>
        <dbReference type="ARBA" id="ARBA00022692"/>
    </source>
</evidence>
<comment type="caution">
    <text evidence="24">The sequence shown here is derived from an EMBL/GenBank/DDBJ whole genome shotgun (WGS) entry which is preliminary data.</text>
</comment>
<keyword evidence="9" id="KW-0573">Peptidoglycan synthesis</keyword>
<dbReference type="InterPro" id="IPR013437">
    <property type="entry name" value="FtsW"/>
</dbReference>
<evidence type="ECO:0000256" key="6">
    <source>
        <dbReference type="ARBA" id="ARBA00022679"/>
    </source>
</evidence>
<dbReference type="GO" id="GO:0008360">
    <property type="term" value="P:regulation of cell shape"/>
    <property type="evidence" value="ECO:0007669"/>
    <property type="project" value="UniProtKB-KW"/>
</dbReference>
<organism evidence="24 25">
    <name type="scientific">Pedococcus badiiscoriae</name>
    <dbReference type="NCBI Taxonomy" id="642776"/>
    <lineage>
        <taxon>Bacteria</taxon>
        <taxon>Bacillati</taxon>
        <taxon>Actinomycetota</taxon>
        <taxon>Actinomycetes</taxon>
        <taxon>Micrococcales</taxon>
        <taxon>Intrasporangiaceae</taxon>
        <taxon>Pedococcus</taxon>
    </lineage>
</organism>
<feature type="transmembrane region" description="Helical" evidence="23">
    <location>
        <begin position="316"/>
        <end position="334"/>
    </location>
</feature>
<dbReference type="Pfam" id="PF01098">
    <property type="entry name" value="FTSW_RODA_SPOVE"/>
    <property type="match status" value="1"/>
</dbReference>
<keyword evidence="6" id="KW-0808">Transferase</keyword>
<keyword evidence="8" id="KW-0133">Cell shape</keyword>
<dbReference type="GO" id="GO:0015648">
    <property type="term" value="F:lipid-linked peptidoglycan transporter activity"/>
    <property type="evidence" value="ECO:0007669"/>
    <property type="project" value="TreeGrafter"/>
</dbReference>
<dbReference type="PANTHER" id="PTHR30474:SF2">
    <property type="entry name" value="PEPTIDOGLYCAN GLYCOSYLTRANSFERASE FTSW-RELATED"/>
    <property type="match status" value="1"/>
</dbReference>
<evidence type="ECO:0000256" key="1">
    <source>
        <dbReference type="ARBA" id="ARBA00004651"/>
    </source>
</evidence>
<feature type="transmembrane region" description="Helical" evidence="23">
    <location>
        <begin position="225"/>
        <end position="243"/>
    </location>
</feature>
<evidence type="ECO:0000313" key="25">
    <source>
        <dbReference type="Proteomes" id="UP000573599"/>
    </source>
</evidence>
<evidence type="ECO:0000256" key="23">
    <source>
        <dbReference type="SAM" id="Phobius"/>
    </source>
</evidence>
<keyword evidence="25" id="KW-1185">Reference proteome</keyword>
<protein>
    <recommendedName>
        <fullName evidence="17">Probable peptidoglycan glycosyltransferase FtsW</fullName>
        <ecNumber evidence="19">2.4.99.28</ecNumber>
    </recommendedName>
    <alternativeName>
        <fullName evidence="18">Cell division protein FtsW</fullName>
    </alternativeName>
    <alternativeName>
        <fullName evidence="15">Cell wall polymerase</fullName>
    </alternativeName>
    <alternativeName>
        <fullName evidence="14">Peptidoglycan polymerase</fullName>
    </alternativeName>
</protein>
<dbReference type="PANTHER" id="PTHR30474">
    <property type="entry name" value="CELL CYCLE PROTEIN"/>
    <property type="match status" value="1"/>
</dbReference>
<feature type="transmembrane region" description="Helical" evidence="23">
    <location>
        <begin position="180"/>
        <end position="197"/>
    </location>
</feature>
<evidence type="ECO:0000256" key="3">
    <source>
        <dbReference type="ARBA" id="ARBA00022475"/>
    </source>
</evidence>
<feature type="transmembrane region" description="Helical" evidence="23">
    <location>
        <begin position="376"/>
        <end position="398"/>
    </location>
</feature>
<evidence type="ECO:0000256" key="13">
    <source>
        <dbReference type="ARBA" id="ARBA00023316"/>
    </source>
</evidence>
<feature type="transmembrane region" description="Helical" evidence="23">
    <location>
        <begin position="346"/>
        <end position="370"/>
    </location>
</feature>
<dbReference type="GO" id="GO:0008955">
    <property type="term" value="F:peptidoglycan glycosyltransferase activity"/>
    <property type="evidence" value="ECO:0007669"/>
    <property type="project" value="UniProtKB-EC"/>
</dbReference>
<sequence>MSSATTAPPRARTAGHASANGTGQSETGRVGGWLQRLDSPVTSYYVLLSVTAVLVIIGLIMVLSASSVMSLVQTNNATPYVYFRKQLQFAAMGTIVMFIGVRIPPRVWKALAVPMLAGALLLQLLVFTPLGVSVNGNRNWLALGPVTLQPSEFAKLGLILVGATVLAAKRKLLGQLRHVLVPFLVPAAGATIGLVLLGKDLGTVIIMGGIIAGLLFAAGVPRRMFVSGCSLFTALAVAMIVTSPNRLSRFDVWLGKDTNQYGAYRQPLHGRYALADGGWWGVGLGASREKWQWLPEAHNDFIFAIIGEELGLPGTLVLLGLFCALALVCYRIVLRTDDTFVRIATAGVMAWIVIQAVINIGAVIGLLPVIGVPLPLVSYGGSSLMTTMFALGMLLSFARREPGCAEALSAKPSVVRRSLAVLPGRRGRR</sequence>
<evidence type="ECO:0000256" key="11">
    <source>
        <dbReference type="ARBA" id="ARBA00023136"/>
    </source>
</evidence>
<dbReference type="GO" id="GO:0071555">
    <property type="term" value="P:cell wall organization"/>
    <property type="evidence" value="ECO:0007669"/>
    <property type="project" value="UniProtKB-KW"/>
</dbReference>
<keyword evidence="11 23" id="KW-0472">Membrane</keyword>
<dbReference type="NCBIfam" id="TIGR02614">
    <property type="entry name" value="ftsW"/>
    <property type="match status" value="1"/>
</dbReference>
<dbReference type="GO" id="GO:0009252">
    <property type="term" value="P:peptidoglycan biosynthetic process"/>
    <property type="evidence" value="ECO:0007669"/>
    <property type="project" value="UniProtKB-KW"/>
</dbReference>
<evidence type="ECO:0000256" key="18">
    <source>
        <dbReference type="ARBA" id="ARBA00041418"/>
    </source>
</evidence>
<feature type="transmembrane region" description="Helical" evidence="23">
    <location>
        <begin position="110"/>
        <end position="132"/>
    </location>
</feature>
<evidence type="ECO:0000256" key="5">
    <source>
        <dbReference type="ARBA" id="ARBA00022676"/>
    </source>
</evidence>
<evidence type="ECO:0000256" key="8">
    <source>
        <dbReference type="ARBA" id="ARBA00022960"/>
    </source>
</evidence>
<proteinExistence type="inferred from homology"/>
<evidence type="ECO:0000256" key="21">
    <source>
        <dbReference type="ARBA" id="ARBA00049966"/>
    </source>
</evidence>
<keyword evidence="5" id="KW-0328">Glycosyltransferase</keyword>
<evidence type="ECO:0000256" key="19">
    <source>
        <dbReference type="ARBA" id="ARBA00044770"/>
    </source>
</evidence>
<dbReference type="EC" id="2.4.99.28" evidence="19"/>
<evidence type="ECO:0000256" key="17">
    <source>
        <dbReference type="ARBA" id="ARBA00041185"/>
    </source>
</evidence>
<feature type="transmembrane region" description="Helical" evidence="23">
    <location>
        <begin position="203"/>
        <end position="220"/>
    </location>
</feature>
<dbReference type="AlphaFoldDB" id="A0A852WHE4"/>
<reference evidence="24 25" key="1">
    <citation type="submission" date="2020-07" db="EMBL/GenBank/DDBJ databases">
        <title>Sequencing the genomes of 1000 actinobacteria strains.</title>
        <authorList>
            <person name="Klenk H.-P."/>
        </authorList>
    </citation>
    <scope>NUCLEOTIDE SEQUENCE [LARGE SCALE GENOMIC DNA]</scope>
    <source>
        <strain evidence="24 25">DSM 23987</strain>
    </source>
</reference>
<dbReference type="RefSeq" id="WP_179420279.1">
    <property type="nucleotide sequence ID" value="NZ_JACCAB010000001.1"/>
</dbReference>
<keyword evidence="4 24" id="KW-0132">Cell division</keyword>
<evidence type="ECO:0000256" key="16">
    <source>
        <dbReference type="ARBA" id="ARBA00038053"/>
    </source>
</evidence>
<feature type="transmembrane region" description="Helical" evidence="23">
    <location>
        <begin position="44"/>
        <end position="66"/>
    </location>
</feature>
<keyword evidence="3" id="KW-1003">Cell membrane</keyword>
<dbReference type="EMBL" id="JACCAB010000001">
    <property type="protein sequence ID" value="NYG05685.1"/>
    <property type="molecule type" value="Genomic_DNA"/>
</dbReference>
<evidence type="ECO:0000256" key="2">
    <source>
        <dbReference type="ARBA" id="ARBA00004752"/>
    </source>
</evidence>
<comment type="function">
    <text evidence="21">Peptidoglycan polymerase that is essential for cell division.</text>
</comment>
<feature type="transmembrane region" description="Helical" evidence="23">
    <location>
        <begin position="152"/>
        <end position="168"/>
    </location>
</feature>
<feature type="region of interest" description="Disordered" evidence="22">
    <location>
        <begin position="1"/>
        <end position="27"/>
    </location>
</feature>
<accession>A0A852WHE4</accession>
<feature type="transmembrane region" description="Helical" evidence="23">
    <location>
        <begin position="86"/>
        <end position="103"/>
    </location>
</feature>
<dbReference type="PROSITE" id="PS00428">
    <property type="entry name" value="FTSW_RODA_SPOVE"/>
    <property type="match status" value="1"/>
</dbReference>
<gene>
    <name evidence="24" type="ORF">BJ986_000172</name>
</gene>
<evidence type="ECO:0000313" key="24">
    <source>
        <dbReference type="EMBL" id="NYG05685.1"/>
    </source>
</evidence>
<dbReference type="Proteomes" id="UP000573599">
    <property type="component" value="Unassembled WGS sequence"/>
</dbReference>
<feature type="compositionally biased region" description="Low complexity" evidence="22">
    <location>
        <begin position="1"/>
        <end position="14"/>
    </location>
</feature>
<dbReference type="GO" id="GO:0032153">
    <property type="term" value="C:cell division site"/>
    <property type="evidence" value="ECO:0007669"/>
    <property type="project" value="TreeGrafter"/>
</dbReference>
<keyword evidence="12" id="KW-0131">Cell cycle</keyword>
<evidence type="ECO:0000256" key="9">
    <source>
        <dbReference type="ARBA" id="ARBA00022984"/>
    </source>
</evidence>
<comment type="subcellular location">
    <subcellularLocation>
        <location evidence="1">Cell membrane</location>
        <topology evidence="1">Multi-pass membrane protein</topology>
    </subcellularLocation>
</comment>
<evidence type="ECO:0000256" key="22">
    <source>
        <dbReference type="SAM" id="MobiDB-lite"/>
    </source>
</evidence>
<dbReference type="InterPro" id="IPR001182">
    <property type="entry name" value="FtsW/RodA"/>
</dbReference>
<keyword evidence="10 23" id="KW-1133">Transmembrane helix</keyword>
<dbReference type="GO" id="GO:0005886">
    <property type="term" value="C:plasma membrane"/>
    <property type="evidence" value="ECO:0007669"/>
    <property type="project" value="UniProtKB-SubCell"/>
</dbReference>
<evidence type="ECO:0000256" key="10">
    <source>
        <dbReference type="ARBA" id="ARBA00022989"/>
    </source>
</evidence>
<evidence type="ECO:0000256" key="15">
    <source>
        <dbReference type="ARBA" id="ARBA00033270"/>
    </source>
</evidence>
<evidence type="ECO:0000256" key="20">
    <source>
        <dbReference type="ARBA" id="ARBA00049902"/>
    </source>
</evidence>
<evidence type="ECO:0000256" key="12">
    <source>
        <dbReference type="ARBA" id="ARBA00023306"/>
    </source>
</evidence>
<keyword evidence="13" id="KW-0961">Cell wall biogenesis/degradation</keyword>